<name>A0AAD6WZ04_9AGAR</name>
<accession>A0AAD6WZ04</accession>
<dbReference type="Proteomes" id="UP001218188">
    <property type="component" value="Unassembled WGS sequence"/>
</dbReference>
<evidence type="ECO:0000313" key="1">
    <source>
        <dbReference type="EMBL" id="KAJ7028731.1"/>
    </source>
</evidence>
<keyword evidence="2" id="KW-1185">Reference proteome</keyword>
<reference evidence="1" key="1">
    <citation type="submission" date="2023-03" db="EMBL/GenBank/DDBJ databases">
        <title>Massive genome expansion in bonnet fungi (Mycena s.s.) driven by repeated elements and novel gene families across ecological guilds.</title>
        <authorList>
            <consortium name="Lawrence Berkeley National Laboratory"/>
            <person name="Harder C.B."/>
            <person name="Miyauchi S."/>
            <person name="Viragh M."/>
            <person name="Kuo A."/>
            <person name="Thoen E."/>
            <person name="Andreopoulos B."/>
            <person name="Lu D."/>
            <person name="Skrede I."/>
            <person name="Drula E."/>
            <person name="Henrissat B."/>
            <person name="Morin E."/>
            <person name="Kohler A."/>
            <person name="Barry K."/>
            <person name="LaButti K."/>
            <person name="Morin E."/>
            <person name="Salamov A."/>
            <person name="Lipzen A."/>
            <person name="Mereny Z."/>
            <person name="Hegedus B."/>
            <person name="Baldrian P."/>
            <person name="Stursova M."/>
            <person name="Weitz H."/>
            <person name="Taylor A."/>
            <person name="Grigoriev I.V."/>
            <person name="Nagy L.G."/>
            <person name="Martin F."/>
            <person name="Kauserud H."/>
        </authorList>
    </citation>
    <scope>NUCLEOTIDE SEQUENCE</scope>
    <source>
        <strain evidence="1">CBHHK200</strain>
    </source>
</reference>
<proteinExistence type="predicted"/>
<evidence type="ECO:0000313" key="2">
    <source>
        <dbReference type="Proteomes" id="UP001218188"/>
    </source>
</evidence>
<sequence>MLMESTSGMNITEAMEWVEKLPPQDEELEPEQEAWLADNDDIIQEAISVYRAHFFPGLPEDTSTEHSGSLFSRTYCEYTPPLYSDPPTIAYRHRGFTYVVSDAEHVAALHAMRDLPAAITYLEAHADSRIADPDEPLVFTVPALWHPDVFCGTSHPDERELHHIGDDDVPAALHDADAFPTYGDVKKASEAQGLGTVRYTLYGWRKRNMSLGRGTLGLERGPGRGGERLHQGIEQHRWVENVERRRKSARTVYSEGDEGASESMEIRERAKKREVESGTCGAVGSQGRCGVDCRVARSTRERVIRKVNQTLYKHIEFFLAFLGETILRSFWMTSYPAIPPLLQALPFWRPSPKIPRR</sequence>
<gene>
    <name evidence="1" type="ORF">C8F04DRAFT_1237389</name>
</gene>
<dbReference type="AlphaFoldDB" id="A0AAD6WZ04"/>
<protein>
    <submittedName>
        <fullName evidence="1">Uncharacterized protein</fullName>
    </submittedName>
</protein>
<dbReference type="EMBL" id="JARJCM010000109">
    <property type="protein sequence ID" value="KAJ7028731.1"/>
    <property type="molecule type" value="Genomic_DNA"/>
</dbReference>
<comment type="caution">
    <text evidence="1">The sequence shown here is derived from an EMBL/GenBank/DDBJ whole genome shotgun (WGS) entry which is preliminary data.</text>
</comment>
<organism evidence="1 2">
    <name type="scientific">Mycena alexandri</name>
    <dbReference type="NCBI Taxonomy" id="1745969"/>
    <lineage>
        <taxon>Eukaryota</taxon>
        <taxon>Fungi</taxon>
        <taxon>Dikarya</taxon>
        <taxon>Basidiomycota</taxon>
        <taxon>Agaricomycotina</taxon>
        <taxon>Agaricomycetes</taxon>
        <taxon>Agaricomycetidae</taxon>
        <taxon>Agaricales</taxon>
        <taxon>Marasmiineae</taxon>
        <taxon>Mycenaceae</taxon>
        <taxon>Mycena</taxon>
    </lineage>
</organism>